<proteinExistence type="predicted"/>
<dbReference type="GO" id="GO:0012505">
    <property type="term" value="C:endomembrane system"/>
    <property type="evidence" value="ECO:0007669"/>
    <property type="project" value="UniProtKB-SubCell"/>
</dbReference>
<dbReference type="GO" id="GO:0046873">
    <property type="term" value="F:metal ion transmembrane transporter activity"/>
    <property type="evidence" value="ECO:0007669"/>
    <property type="project" value="InterPro"/>
</dbReference>
<accession>A0A183AV04</accession>
<name>A0A183AV04_9TREM</name>
<sequence>LESIAVAENVAPAVIEPIELPHSHRLTISVHQQIGIALLLGYLFMLLVDHLSTPVLESSCCASGLHRLASGCCPRRLVDALGSTVRTNPIVSNEAGTVADAGVVGGVPIGSGRRRATATVGLVFHSFADGLALGVAFAVHQVQLEMIMFLAIILHKVSGFCQFGIKMISEP</sequence>
<protein>
    <submittedName>
        <fullName evidence="2">Solute carrier family 30 (Zinc transporter), member 9</fullName>
    </submittedName>
</protein>
<comment type="subcellular location">
    <subcellularLocation>
        <location evidence="1">Endomembrane system</location>
        <topology evidence="1">Multi-pass membrane protein</topology>
    </subcellularLocation>
</comment>
<reference evidence="2" key="1">
    <citation type="submission" date="2016-06" db="UniProtKB">
        <authorList>
            <consortium name="WormBaseParasite"/>
        </authorList>
    </citation>
    <scope>IDENTIFICATION</scope>
</reference>
<dbReference type="PANTHER" id="PTHR16133">
    <property type="entry name" value="SOLUTE CARRIER FAMILY 39 ZINC TRANSPORTER , MEMBER 9-RELATED"/>
    <property type="match status" value="1"/>
</dbReference>
<dbReference type="InterPro" id="IPR045891">
    <property type="entry name" value="ZIP9"/>
</dbReference>
<evidence type="ECO:0000313" key="2">
    <source>
        <dbReference type="WBParaSite" id="ECPE_0001082201-mRNA-1"/>
    </source>
</evidence>
<dbReference type="PANTHER" id="PTHR16133:SF0">
    <property type="entry name" value="ZINC_IRON REGULATED TRANSPORTER-RELATED PROTEIN 102B, ISOFORM E"/>
    <property type="match status" value="1"/>
</dbReference>
<organism evidence="2">
    <name type="scientific">Echinostoma caproni</name>
    <dbReference type="NCBI Taxonomy" id="27848"/>
    <lineage>
        <taxon>Eukaryota</taxon>
        <taxon>Metazoa</taxon>
        <taxon>Spiralia</taxon>
        <taxon>Lophotrochozoa</taxon>
        <taxon>Platyhelminthes</taxon>
        <taxon>Trematoda</taxon>
        <taxon>Digenea</taxon>
        <taxon>Plagiorchiida</taxon>
        <taxon>Echinostomata</taxon>
        <taxon>Echinostomatoidea</taxon>
        <taxon>Echinostomatidae</taxon>
        <taxon>Echinostoma</taxon>
    </lineage>
</organism>
<dbReference type="GO" id="GO:0006829">
    <property type="term" value="P:zinc ion transport"/>
    <property type="evidence" value="ECO:0007669"/>
    <property type="project" value="InterPro"/>
</dbReference>
<dbReference type="AlphaFoldDB" id="A0A183AV04"/>
<evidence type="ECO:0000256" key="1">
    <source>
        <dbReference type="ARBA" id="ARBA00004127"/>
    </source>
</evidence>
<dbReference type="WBParaSite" id="ECPE_0001082201-mRNA-1">
    <property type="protein sequence ID" value="ECPE_0001082201-mRNA-1"/>
    <property type="gene ID" value="ECPE_0001082201"/>
</dbReference>